<protein>
    <submittedName>
        <fullName evidence="2">Uncharacterized protein</fullName>
    </submittedName>
</protein>
<dbReference type="OrthoDB" id="2758506at2759"/>
<sequence length="420" mass="45496">MDFNTMIQHTTRLEEYTVPVAVLLAFLLLIHQRHRFLPAASPDFNERYRRSVRPSGHIQRAASVAVAASAAVYLDELDADDTSGPTESEGESEGALEFSSSPSETPSSKAETDVFNGVATRAGSLYSLAEESPEAVVGVRASTYPPSSKELESSTVSGGQRDLRHSTRSRSVTASSTSVRSTLAATSSASKTSKSGLQSSASQAGHETASRIRQTSFAASPSTTPQPSRSSVQRLQPKVESDDDDDYVLDTLIPASTPLPPKRASTPRTPAKARFGRVFTPEDNLASDDLPPSSPLPPKQPSASARTPHSAFRDRSVLSGPSSVGSQDADDEADRVVVTAWFESSSDKLVDSPPDLRDHPDLRLGDLFYHSTANDYQLWIWEVNDHGVLCWVRVKFMSVRNGLYLTLTPGERRPSWGYTV</sequence>
<dbReference type="Proteomes" id="UP000230002">
    <property type="component" value="Unassembled WGS sequence"/>
</dbReference>
<gene>
    <name evidence="2" type="ORF">GSI_05716</name>
</gene>
<evidence type="ECO:0000256" key="1">
    <source>
        <dbReference type="SAM" id="MobiDB-lite"/>
    </source>
</evidence>
<keyword evidence="3" id="KW-1185">Reference proteome</keyword>
<evidence type="ECO:0000313" key="3">
    <source>
        <dbReference type="Proteomes" id="UP000230002"/>
    </source>
</evidence>
<accession>A0A2G8SBB5</accession>
<proteinExistence type="predicted"/>
<feature type="region of interest" description="Disordered" evidence="1">
    <location>
        <begin position="141"/>
        <end position="331"/>
    </location>
</feature>
<feature type="compositionally biased region" description="Low complexity" evidence="1">
    <location>
        <begin position="214"/>
        <end position="233"/>
    </location>
</feature>
<feature type="compositionally biased region" description="Low complexity" evidence="1">
    <location>
        <begin position="99"/>
        <end position="108"/>
    </location>
</feature>
<comment type="caution">
    <text evidence="2">The sequence shown here is derived from an EMBL/GenBank/DDBJ whole genome shotgun (WGS) entry which is preliminary data.</text>
</comment>
<dbReference type="EMBL" id="AYKW01000012">
    <property type="protein sequence ID" value="PIL31022.1"/>
    <property type="molecule type" value="Genomic_DNA"/>
</dbReference>
<dbReference type="AlphaFoldDB" id="A0A2G8SBB5"/>
<reference evidence="2 3" key="1">
    <citation type="journal article" date="2015" name="Sci. Rep.">
        <title>Chromosome-level genome map provides insights into diverse defense mechanisms in the medicinal fungus Ganoderma sinense.</title>
        <authorList>
            <person name="Zhu Y."/>
            <person name="Xu J."/>
            <person name="Sun C."/>
            <person name="Zhou S."/>
            <person name="Xu H."/>
            <person name="Nelson D.R."/>
            <person name="Qian J."/>
            <person name="Song J."/>
            <person name="Luo H."/>
            <person name="Xiang L."/>
            <person name="Li Y."/>
            <person name="Xu Z."/>
            <person name="Ji A."/>
            <person name="Wang L."/>
            <person name="Lu S."/>
            <person name="Hayward A."/>
            <person name="Sun W."/>
            <person name="Li X."/>
            <person name="Schwartz D.C."/>
            <person name="Wang Y."/>
            <person name="Chen S."/>
        </authorList>
    </citation>
    <scope>NUCLEOTIDE SEQUENCE [LARGE SCALE GENOMIC DNA]</scope>
    <source>
        <strain evidence="2 3">ZZ0214-1</strain>
    </source>
</reference>
<evidence type="ECO:0000313" key="2">
    <source>
        <dbReference type="EMBL" id="PIL31022.1"/>
    </source>
</evidence>
<name>A0A2G8SBB5_9APHY</name>
<feature type="compositionally biased region" description="Low complexity" evidence="1">
    <location>
        <begin position="169"/>
        <end position="205"/>
    </location>
</feature>
<organism evidence="2 3">
    <name type="scientific">Ganoderma sinense ZZ0214-1</name>
    <dbReference type="NCBI Taxonomy" id="1077348"/>
    <lineage>
        <taxon>Eukaryota</taxon>
        <taxon>Fungi</taxon>
        <taxon>Dikarya</taxon>
        <taxon>Basidiomycota</taxon>
        <taxon>Agaricomycotina</taxon>
        <taxon>Agaricomycetes</taxon>
        <taxon>Polyporales</taxon>
        <taxon>Polyporaceae</taxon>
        <taxon>Ganoderma</taxon>
    </lineage>
</organism>
<feature type="region of interest" description="Disordered" evidence="1">
    <location>
        <begin position="79"/>
        <end position="111"/>
    </location>
</feature>